<evidence type="ECO:0000256" key="6">
    <source>
        <dbReference type="SAM" id="MobiDB-lite"/>
    </source>
</evidence>
<dbReference type="GO" id="GO:0061709">
    <property type="term" value="P:reticulophagy"/>
    <property type="evidence" value="ECO:0007669"/>
    <property type="project" value="TreeGrafter"/>
</dbReference>
<keyword evidence="4" id="KW-0926">Vacuole</keyword>
<dbReference type="GO" id="GO:1903599">
    <property type="term" value="P:positive regulation of autophagy of mitochondrion"/>
    <property type="evidence" value="ECO:0007669"/>
    <property type="project" value="UniProtKB-UniRule"/>
</dbReference>
<feature type="region of interest" description="Disordered" evidence="6">
    <location>
        <begin position="789"/>
        <end position="819"/>
    </location>
</feature>
<dbReference type="Proteomes" id="UP000193642">
    <property type="component" value="Unassembled WGS sequence"/>
</dbReference>
<dbReference type="PANTHER" id="PTHR13222">
    <property type="entry name" value="RB1-INDUCIBLE COILED-COIL"/>
    <property type="match status" value="1"/>
</dbReference>
<evidence type="ECO:0000256" key="2">
    <source>
        <dbReference type="ARBA" id="ARBA00023006"/>
    </source>
</evidence>
<dbReference type="OrthoDB" id="447953at2759"/>
<dbReference type="STRING" id="329046.A0A1Y2CZ85"/>
<keyword evidence="4" id="KW-0472">Membrane</keyword>
<evidence type="ECO:0000259" key="7">
    <source>
        <dbReference type="Pfam" id="PF10377"/>
    </source>
</evidence>
<comment type="subunit">
    <text evidence="4">Homodimer.</text>
</comment>
<dbReference type="Pfam" id="PF10377">
    <property type="entry name" value="ATG11"/>
    <property type="match status" value="1"/>
</dbReference>
<dbReference type="GO" id="GO:0000422">
    <property type="term" value="P:autophagy of mitochondrion"/>
    <property type="evidence" value="ECO:0007669"/>
    <property type="project" value="TreeGrafter"/>
</dbReference>
<evidence type="ECO:0000313" key="8">
    <source>
        <dbReference type="EMBL" id="ORY52339.1"/>
    </source>
</evidence>
<dbReference type="InterPro" id="IPR040040">
    <property type="entry name" value="ATG11"/>
</dbReference>
<dbReference type="GO" id="GO:0060090">
    <property type="term" value="F:molecular adaptor activity"/>
    <property type="evidence" value="ECO:0007669"/>
    <property type="project" value="TreeGrafter"/>
</dbReference>
<dbReference type="GO" id="GO:0000045">
    <property type="term" value="P:autophagosome assembly"/>
    <property type="evidence" value="ECO:0007669"/>
    <property type="project" value="UniProtKB-UniRule"/>
</dbReference>
<dbReference type="GO" id="GO:0034045">
    <property type="term" value="C:phagophore assembly site membrane"/>
    <property type="evidence" value="ECO:0007669"/>
    <property type="project" value="UniProtKB-SubCell"/>
</dbReference>
<dbReference type="InterPro" id="IPR019460">
    <property type="entry name" value="Atg11_C"/>
</dbReference>
<dbReference type="GO" id="GO:0019901">
    <property type="term" value="F:protein kinase binding"/>
    <property type="evidence" value="ECO:0007669"/>
    <property type="project" value="TreeGrafter"/>
</dbReference>
<dbReference type="GO" id="GO:0034517">
    <property type="term" value="P:ribophagy"/>
    <property type="evidence" value="ECO:0007669"/>
    <property type="project" value="TreeGrafter"/>
</dbReference>
<feature type="compositionally biased region" description="Polar residues" evidence="6">
    <location>
        <begin position="904"/>
        <end position="913"/>
    </location>
</feature>
<dbReference type="Gene3D" id="1.10.287.1490">
    <property type="match status" value="1"/>
</dbReference>
<evidence type="ECO:0000256" key="3">
    <source>
        <dbReference type="ARBA" id="ARBA00023054"/>
    </source>
</evidence>
<reference evidence="8 9" key="1">
    <citation type="submission" date="2016-07" db="EMBL/GenBank/DDBJ databases">
        <title>Pervasive Adenine N6-methylation of Active Genes in Fungi.</title>
        <authorList>
            <consortium name="DOE Joint Genome Institute"/>
            <person name="Mondo S.J."/>
            <person name="Dannebaum R.O."/>
            <person name="Kuo R.C."/>
            <person name="Labutti K."/>
            <person name="Haridas S."/>
            <person name="Kuo A."/>
            <person name="Salamov A."/>
            <person name="Ahrendt S.R."/>
            <person name="Lipzen A."/>
            <person name="Sullivan W."/>
            <person name="Andreopoulos W.B."/>
            <person name="Clum A."/>
            <person name="Lindquist E."/>
            <person name="Daum C."/>
            <person name="Ramamoorthy G.K."/>
            <person name="Gryganskyi A."/>
            <person name="Culley D."/>
            <person name="Magnuson J.K."/>
            <person name="James T.Y."/>
            <person name="O'Malley M.A."/>
            <person name="Stajich J.E."/>
            <person name="Spatafora J.W."/>
            <person name="Visel A."/>
            <person name="Grigoriev I.V."/>
        </authorList>
    </citation>
    <scope>NUCLEOTIDE SEQUENCE [LARGE SCALE GENOMIC DNA]</scope>
    <source>
        <strain evidence="8 9">JEL800</strain>
    </source>
</reference>
<feature type="coiled-coil region" evidence="5">
    <location>
        <begin position="830"/>
        <end position="864"/>
    </location>
</feature>
<gene>
    <name evidence="8" type="ORF">BCR33DRAFT_711667</name>
</gene>
<keyword evidence="4" id="KW-0813">Transport</keyword>
<comment type="subcellular location">
    <subcellularLocation>
        <location evidence="4">Preautophagosomal structure membrane</location>
        <topology evidence="4">Peripheral membrane protein</topology>
    </subcellularLocation>
    <subcellularLocation>
        <location evidence="4">Vacuole membrane</location>
        <topology evidence="4">Peripheral membrane protein</topology>
    </subcellularLocation>
    <text evidence="4">During pexophagy, accumulates in the vacuolar membrane region, where the peroxisomes contact the vacuole.</text>
</comment>
<feature type="coiled-coil region" evidence="5">
    <location>
        <begin position="920"/>
        <end position="1027"/>
    </location>
</feature>
<keyword evidence="3 5" id="KW-0175">Coiled coil</keyword>
<dbReference type="GO" id="GO:1990316">
    <property type="term" value="C:Atg1/ULK1 kinase complex"/>
    <property type="evidence" value="ECO:0007669"/>
    <property type="project" value="TreeGrafter"/>
</dbReference>
<sequence>MEARATATVLVSDSGTRVTTALSSGLSGVAAATGIPLSSLILVDGHSGAAVDGVSHLPALSVAFDKRRLYSSSSSSSSSASTTSVADAICRALLHANEYVALPFSNLNKVLIKQNYHSNVADLLIPLPSDLLDQPLSQASLRIFSNAFASNLLYANRLVAAAETAADRMRQLVDEIAKNLALIQSFPSDLQALHRIPIHPKISKSEESRFLSDYVPEEKLLLWADKCRIGHEEFVKKTVALSEAVKSLKSGTEMELTHSLDIDFDSLASHLTSSNTHLTTIRQTLQLLSRDHARVQTILQDLSSRLEANPTVTPQMEQTITALTHLQEIHTSEYIPSLTTTERQHNTLLTSLQTSKLHSTSALRSRLLSISHLQTTLSNTVAPGMAQLSQNLKSVSAAFGQLLHVHRMPAAWGAVIVEIVRRREFLRVWMERASGLLKGSGERREGFDEAVGKYLPKAGNGRALVEGLEEGVPKVEVRVVRAGDKGNGLPILTRSDVAEFEQFISQIRAAMTDHTILSSHSSAASSHHDKMIPQLDSLIPDFDRAVARSGVCGDRVMKLEDENARLRAELNLLKNSGKNPISAAASPYDPSVPAPNQQIQSRRIPVPKAMINFQAYENRIRTLEDLLQRSYHMEKSNMIMNQSTSTGSDPALQQLQTENQTLKTRLALLESQFNTTSTSLQSKESRLKEAHAEREKLKLTHESERNVLKSRCSVLEKELNDLRHQLQEKDKEGRVVVGEVERCAGFVREVYELLDDCAGAFKIRGDESPSPQQEARLANQPLAVQTRATSFGSNPAGSSNPSSLSNIPRNNSNPVSSPLLQQPPVVLAILSNLRTDEREIRRRLRELQDDIRCQTLELVGVQDELAAIGAAASRNYDGTAESSAYESSNARYAEDVGIGEMSPRTEQSRSGISNAGGRGLHASKREIQRLNAVVEELSLEVETARREAIEARERYEEMKEDADALGRLNEEKADWIETEGQMALKVERLTKTLEMVQAEKGDVERKLDSLGKEAAALQEKYSRVDEEWKAKWNQQSLVVKAVNARLLQREAEFTEKLMDAEAVHTELNHTISSLQQTIADLDAHIHSTEAKYSSVDMTLRQKDGEISRLEETCEKFRLSLGREKGRIIKLKEKIEDWNVVCKMAMECLTVRFEALGSMGDALAEMDTFVDRFVKESLGLQANVTKLVGDEANPLKLKQSDLDSFKHAVNMASSMSNSIGEDHDFSAAADTKLSSPVELRDVYLNMIQLVDSVDISGWSDTVVRSCHNWKEMILTQSLRKAMLQGPKIAYTGFREGDLVLFLPTRNPKVWVAFNENAPHYFLSSASADTHFPTQIASKNWILAVVTNIEARKAGKPVTGMSTSQVNDIPLGLPVGTKYFWCTAVPLNK</sequence>
<feature type="region of interest" description="Disordered" evidence="6">
    <location>
        <begin position="901"/>
        <end position="920"/>
    </location>
</feature>
<organism evidence="8 9">
    <name type="scientific">Rhizoclosmatium globosum</name>
    <dbReference type="NCBI Taxonomy" id="329046"/>
    <lineage>
        <taxon>Eukaryota</taxon>
        <taxon>Fungi</taxon>
        <taxon>Fungi incertae sedis</taxon>
        <taxon>Chytridiomycota</taxon>
        <taxon>Chytridiomycota incertae sedis</taxon>
        <taxon>Chytridiomycetes</taxon>
        <taxon>Chytridiales</taxon>
        <taxon>Chytriomycetaceae</taxon>
        <taxon>Rhizoclosmatium</taxon>
    </lineage>
</organism>
<feature type="domain" description="Autophagy-related protein 11 C-terminal" evidence="7">
    <location>
        <begin position="1283"/>
        <end position="1382"/>
    </location>
</feature>
<keyword evidence="4" id="KW-0653">Protein transport</keyword>
<evidence type="ECO:0000256" key="5">
    <source>
        <dbReference type="SAM" id="Coils"/>
    </source>
</evidence>
<dbReference type="GO" id="GO:0005774">
    <property type="term" value="C:vacuolar membrane"/>
    <property type="evidence" value="ECO:0007669"/>
    <property type="project" value="UniProtKB-SubCell"/>
</dbReference>
<protein>
    <recommendedName>
        <fullName evidence="4">Autophagy-related protein 11</fullName>
    </recommendedName>
</protein>
<comment type="similarity">
    <text evidence="1 4">Belongs to the ATG11 family.</text>
</comment>
<keyword evidence="9" id="KW-1185">Reference proteome</keyword>
<dbReference type="PANTHER" id="PTHR13222:SF1">
    <property type="entry name" value="RB1-INDUCIBLE COILED-COIL PROTEIN 1"/>
    <property type="match status" value="1"/>
</dbReference>
<dbReference type="GO" id="GO:0015031">
    <property type="term" value="P:protein transport"/>
    <property type="evidence" value="ECO:0007669"/>
    <property type="project" value="UniProtKB-KW"/>
</dbReference>
<evidence type="ECO:0000313" key="9">
    <source>
        <dbReference type="Proteomes" id="UP000193642"/>
    </source>
</evidence>
<evidence type="ECO:0000256" key="1">
    <source>
        <dbReference type="ARBA" id="ARBA00009729"/>
    </source>
</evidence>
<feature type="compositionally biased region" description="Low complexity" evidence="6">
    <location>
        <begin position="793"/>
        <end position="814"/>
    </location>
</feature>
<comment type="function">
    <text evidence="4">Involved in cytoplasm to vacuole transport (Cvt), pexophagy, mitophagy and nucleophagy. Recruits mitochondria for their selective degradation via autophagy (mitophagy) during starvation. Works as scaffold proteins that recruit ATG proteins to the pre-autophagosome (PAS), the site of vesicle/autophagosome formation. Required for the Cvt vesicles completion.</text>
</comment>
<proteinExistence type="inferred from homology"/>
<dbReference type="EMBL" id="MCGO01000003">
    <property type="protein sequence ID" value="ORY52339.1"/>
    <property type="molecule type" value="Genomic_DNA"/>
</dbReference>
<dbReference type="GO" id="GO:0034727">
    <property type="term" value="P:piecemeal microautophagy of the nucleus"/>
    <property type="evidence" value="ECO:0007669"/>
    <property type="project" value="TreeGrafter"/>
</dbReference>
<name>A0A1Y2CZ85_9FUNG</name>
<keyword evidence="2 4" id="KW-0072">Autophagy</keyword>
<accession>A0A1Y2CZ85</accession>
<comment type="caution">
    <text evidence="8">The sequence shown here is derived from an EMBL/GenBank/DDBJ whole genome shotgun (WGS) entry which is preliminary data.</text>
</comment>
<evidence type="ECO:0000256" key="4">
    <source>
        <dbReference type="RuleBase" id="RU367075"/>
    </source>
</evidence>
<feature type="coiled-coil region" evidence="5">
    <location>
        <begin position="652"/>
        <end position="732"/>
    </location>
</feature>